<evidence type="ECO:0000256" key="1">
    <source>
        <dbReference type="SAM" id="SignalP"/>
    </source>
</evidence>
<dbReference type="AlphaFoldDB" id="A0A1G9PUE9"/>
<accession>A0A1G9PUE9</accession>
<dbReference type="Proteomes" id="UP000198901">
    <property type="component" value="Unassembled WGS sequence"/>
</dbReference>
<organism evidence="2 3">
    <name type="scientific">Siphonobacter aquaeclarae</name>
    <dbReference type="NCBI Taxonomy" id="563176"/>
    <lineage>
        <taxon>Bacteria</taxon>
        <taxon>Pseudomonadati</taxon>
        <taxon>Bacteroidota</taxon>
        <taxon>Cytophagia</taxon>
        <taxon>Cytophagales</taxon>
        <taxon>Cytophagaceae</taxon>
        <taxon>Siphonobacter</taxon>
    </lineage>
</organism>
<evidence type="ECO:0000313" key="2">
    <source>
        <dbReference type="EMBL" id="SDM01867.1"/>
    </source>
</evidence>
<name>A0A1G9PUE9_9BACT</name>
<dbReference type="SUPFAM" id="SSF48452">
    <property type="entry name" value="TPR-like"/>
    <property type="match status" value="1"/>
</dbReference>
<dbReference type="EMBL" id="FNGS01000004">
    <property type="protein sequence ID" value="SDM01867.1"/>
    <property type="molecule type" value="Genomic_DNA"/>
</dbReference>
<dbReference type="RefSeq" id="WP_093201951.1">
    <property type="nucleotide sequence ID" value="NZ_FNGS01000004.1"/>
</dbReference>
<dbReference type="InterPro" id="IPR021314">
    <property type="entry name" value="DUF2911"/>
</dbReference>
<keyword evidence="1" id="KW-0732">Signal</keyword>
<gene>
    <name evidence="2" type="ORF">SAMN04488090_2305</name>
</gene>
<feature type="chain" id="PRO_5011747443" description="DUF2911 domain-containing protein" evidence="1">
    <location>
        <begin position="22"/>
        <end position="308"/>
    </location>
</feature>
<keyword evidence="3" id="KW-1185">Reference proteome</keyword>
<reference evidence="2 3" key="1">
    <citation type="submission" date="2016-10" db="EMBL/GenBank/DDBJ databases">
        <authorList>
            <person name="de Groot N.N."/>
        </authorList>
    </citation>
    <scope>NUCLEOTIDE SEQUENCE [LARGE SCALE GENOMIC DNA]</scope>
    <source>
        <strain evidence="2 3">DSM 21668</strain>
    </source>
</reference>
<dbReference type="STRING" id="563176.SAMN04488090_2305"/>
<feature type="signal peptide" evidence="1">
    <location>
        <begin position="1"/>
        <end position="21"/>
    </location>
</feature>
<sequence length="308" mass="33311">MNTKQLVALSAGVLFGLQTFAQRTPSPSPAAAIHQTVGITDFKVTFSRPSLKGRTGFGATADAQTVRQYGQLWRTGANAATTVELSTDATFEGQTLPAGKYSLFSIPVATGNWTIIFNKDVNASEQSYKQENDALRLSVAPKNHPRLESFTIWFSDLTDNTANLNFCFDQTQIVLHVGVDTKGLVQAGIDKALAEKPEDAATNQRAASYYLSSGENLEKGVSLIDKALASGENYSKLWTKAQLLMKLAKYKDALPLAQKALSLGNANPDGAFSTFFKGQIENGIQDIQSKLPAVEDVKKVIPSKKKKS</sequence>
<evidence type="ECO:0000313" key="3">
    <source>
        <dbReference type="Proteomes" id="UP000198901"/>
    </source>
</evidence>
<evidence type="ECO:0008006" key="4">
    <source>
        <dbReference type="Google" id="ProtNLM"/>
    </source>
</evidence>
<proteinExistence type="predicted"/>
<dbReference type="Pfam" id="PF11138">
    <property type="entry name" value="DUF2911"/>
    <property type="match status" value="1"/>
</dbReference>
<dbReference type="OrthoDB" id="195456at2"/>
<protein>
    <recommendedName>
        <fullName evidence="4">DUF2911 domain-containing protein</fullName>
    </recommendedName>
</protein>
<dbReference type="Gene3D" id="1.25.40.10">
    <property type="entry name" value="Tetratricopeptide repeat domain"/>
    <property type="match status" value="1"/>
</dbReference>
<dbReference type="InterPro" id="IPR011990">
    <property type="entry name" value="TPR-like_helical_dom_sf"/>
</dbReference>